<evidence type="ECO:0000256" key="4">
    <source>
        <dbReference type="SAM" id="MobiDB-lite"/>
    </source>
</evidence>
<feature type="domain" description="Peptidase C1A papain C-terminal" evidence="5">
    <location>
        <begin position="92"/>
        <end position="277"/>
    </location>
</feature>
<dbReference type="PANTHER" id="PTHR12411">
    <property type="entry name" value="CYSTEINE PROTEASE FAMILY C1-RELATED"/>
    <property type="match status" value="1"/>
</dbReference>
<dbReference type="AlphaFoldDB" id="M8BNL6"/>
<dbReference type="Pfam" id="PF00112">
    <property type="entry name" value="Peptidase_C1"/>
    <property type="match status" value="1"/>
</dbReference>
<comment type="similarity">
    <text evidence="1">Belongs to the peptidase C1 family.</text>
</comment>
<dbReference type="InterPro" id="IPR013201">
    <property type="entry name" value="Prot_inhib_I29"/>
</dbReference>
<dbReference type="InterPro" id="IPR000668">
    <property type="entry name" value="Peptidase_C1A_C"/>
</dbReference>
<evidence type="ECO:0008006" key="8">
    <source>
        <dbReference type="Google" id="ProtNLM"/>
    </source>
</evidence>
<name>M8BNL6_AEGTA</name>
<evidence type="ECO:0000259" key="5">
    <source>
        <dbReference type="SMART" id="SM00645"/>
    </source>
</evidence>
<dbReference type="SMART" id="SM00645">
    <property type="entry name" value="Pept_C1"/>
    <property type="match status" value="1"/>
</dbReference>
<evidence type="ECO:0000256" key="2">
    <source>
        <dbReference type="ARBA" id="ARBA00022729"/>
    </source>
</evidence>
<dbReference type="SUPFAM" id="SSF54001">
    <property type="entry name" value="Cysteine proteinases"/>
    <property type="match status" value="1"/>
</dbReference>
<evidence type="ECO:0000259" key="6">
    <source>
        <dbReference type="SMART" id="SM00848"/>
    </source>
</evidence>
<dbReference type="GO" id="GO:0006508">
    <property type="term" value="P:proteolysis"/>
    <property type="evidence" value="ECO:0007669"/>
    <property type="project" value="InterPro"/>
</dbReference>
<feature type="region of interest" description="Disordered" evidence="4">
    <location>
        <begin position="244"/>
        <end position="263"/>
    </location>
</feature>
<evidence type="ECO:0000256" key="3">
    <source>
        <dbReference type="ARBA" id="ARBA00023157"/>
    </source>
</evidence>
<dbReference type="GO" id="GO:0008234">
    <property type="term" value="F:cysteine-type peptidase activity"/>
    <property type="evidence" value="ECO:0007669"/>
    <property type="project" value="InterPro"/>
</dbReference>
<dbReference type="SMART" id="SM00848">
    <property type="entry name" value="Inhibitor_I29"/>
    <property type="match status" value="1"/>
</dbReference>
<dbReference type="PROSITE" id="PS00139">
    <property type="entry name" value="THIOL_PROTEASE_CYS"/>
    <property type="match status" value="1"/>
</dbReference>
<dbReference type="CDD" id="cd02248">
    <property type="entry name" value="Peptidase_C1A"/>
    <property type="match status" value="1"/>
</dbReference>
<keyword evidence="2" id="KW-0732">Signal</keyword>
<accession>M8BNL6</accession>
<dbReference type="InterPro" id="IPR038765">
    <property type="entry name" value="Papain-like_cys_pep_sf"/>
</dbReference>
<dbReference type="InterPro" id="IPR000169">
    <property type="entry name" value="Pept_cys_AS"/>
</dbReference>
<dbReference type="EnsemblPlants" id="EMT08349">
    <property type="protein sequence ID" value="EMT08349"/>
    <property type="gene ID" value="F775_43327"/>
</dbReference>
<dbReference type="InterPro" id="IPR039417">
    <property type="entry name" value="Peptidase_C1A_papain-like"/>
</dbReference>
<dbReference type="Gene3D" id="3.90.70.10">
    <property type="entry name" value="Cysteine proteinases"/>
    <property type="match status" value="1"/>
</dbReference>
<proteinExistence type="inferred from homology"/>
<protein>
    <recommendedName>
        <fullName evidence="8">Vignain</fullName>
    </recommendedName>
</protein>
<reference evidence="7" key="1">
    <citation type="submission" date="2015-06" db="UniProtKB">
        <authorList>
            <consortium name="EnsemblPlants"/>
        </authorList>
    </citation>
    <scope>IDENTIFICATION</scope>
</reference>
<evidence type="ECO:0000256" key="1">
    <source>
        <dbReference type="ARBA" id="ARBA00008455"/>
    </source>
</evidence>
<dbReference type="InterPro" id="IPR013128">
    <property type="entry name" value="Peptidase_C1A"/>
</dbReference>
<keyword evidence="3" id="KW-1015">Disulfide bond</keyword>
<sequence>MAARHEQWMGKYGRVYSDAPEKARRLEVFKANVAFIESTNAGNSKFWLEANQFADITEDEFRAIHTGYKPAAAADKGRSTGFRYANASLDDLPASVDWRTNGAVTPVKDQGQCGCCWAFSTVASMEGIVKLSTGKLVSLSEQELVDCDGTDKGCEGGLMDNAFEFVVKNRGLATEADYPYTGADGSTCDSSTAAATITGHEDVPANGEASLLKAVAAQPVSLAVDGGDNLFRFYKEACSPARAARSSTTASRPSANTTWEKPPAGWAKLNVDGSYVHGENTGGADMVWAPLGKKHDIERMKEAMELIKTTMMKARHGTMAAP</sequence>
<feature type="domain" description="Cathepsin propeptide inhibitor" evidence="6">
    <location>
        <begin position="5"/>
        <end position="61"/>
    </location>
</feature>
<evidence type="ECO:0000313" key="7">
    <source>
        <dbReference type="EnsemblPlants" id="EMT08349"/>
    </source>
</evidence>
<feature type="compositionally biased region" description="Low complexity" evidence="4">
    <location>
        <begin position="244"/>
        <end position="255"/>
    </location>
</feature>
<dbReference type="Pfam" id="PF08246">
    <property type="entry name" value="Inhibitor_I29"/>
    <property type="match status" value="1"/>
</dbReference>
<organism evidence="7">
    <name type="scientific">Aegilops tauschii</name>
    <name type="common">Tausch's goatgrass</name>
    <name type="synonym">Aegilops squarrosa</name>
    <dbReference type="NCBI Taxonomy" id="37682"/>
    <lineage>
        <taxon>Eukaryota</taxon>
        <taxon>Viridiplantae</taxon>
        <taxon>Streptophyta</taxon>
        <taxon>Embryophyta</taxon>
        <taxon>Tracheophyta</taxon>
        <taxon>Spermatophyta</taxon>
        <taxon>Magnoliopsida</taxon>
        <taxon>Liliopsida</taxon>
        <taxon>Poales</taxon>
        <taxon>Poaceae</taxon>
        <taxon>BOP clade</taxon>
        <taxon>Pooideae</taxon>
        <taxon>Triticodae</taxon>
        <taxon>Triticeae</taxon>
        <taxon>Triticinae</taxon>
        <taxon>Aegilops</taxon>
    </lineage>
</organism>